<dbReference type="AlphaFoldDB" id="A0A7Y7B4L6"/>
<dbReference type="Proteomes" id="UP000587462">
    <property type="component" value="Unassembled WGS sequence"/>
</dbReference>
<protein>
    <submittedName>
        <fullName evidence="1">Uncharacterized protein</fullName>
    </submittedName>
</protein>
<accession>A0A7Y7B4L6</accession>
<evidence type="ECO:0000313" key="2">
    <source>
        <dbReference type="Proteomes" id="UP000587462"/>
    </source>
</evidence>
<dbReference type="EMBL" id="JABBXF010000030">
    <property type="protein sequence ID" value="NVK78882.1"/>
    <property type="molecule type" value="Genomic_DNA"/>
</dbReference>
<name>A0A7Y7B4L6_STRMO</name>
<sequence length="273" mass="27974">MTLDVPVPHRSSTHLFAALSGVEIAEDRHAAYVLGHRIPGGSPEELGRRLAVALHALLHIGHPAPTLPPEPPCPDVAYKAVLAGVVPDSCRLVPDGSPGWLTACGSRSQEPGGETLRVYVHLVGPALAPAVWGAVLRSLEVEAGVPFVARVLADPGRHPRRDALAVRLSAADRHAAGAVAAAVQGLPGVGASVSRFAEPLGAGVAAGWEPAGPRPDFGRHRAAVVAQALATAPVGADLPHVLATACLRAGIDPTALARNLSSPSLERTCVRDA</sequence>
<proteinExistence type="predicted"/>
<reference evidence="1 2" key="1">
    <citation type="submission" date="2020-04" db="EMBL/GenBank/DDBJ databases">
        <title>Draft Genome Sequence of Streptomyces morookaense DSM 40503, an 8-azaguanine-producing strain.</title>
        <authorList>
            <person name="Qi J."/>
            <person name="Gao J.-M."/>
        </authorList>
    </citation>
    <scope>NUCLEOTIDE SEQUENCE [LARGE SCALE GENOMIC DNA]</scope>
    <source>
        <strain evidence="1 2">DSM 40503</strain>
    </source>
</reference>
<dbReference type="Pfam" id="PF17914">
    <property type="entry name" value="HopA1"/>
    <property type="match status" value="1"/>
</dbReference>
<comment type="caution">
    <text evidence="1">The sequence shown here is derived from an EMBL/GenBank/DDBJ whole genome shotgun (WGS) entry which is preliminary data.</text>
</comment>
<organism evidence="1 2">
    <name type="scientific">Streptomyces morookaense</name>
    <name type="common">Streptoverticillium morookaense</name>
    <dbReference type="NCBI Taxonomy" id="1970"/>
    <lineage>
        <taxon>Bacteria</taxon>
        <taxon>Bacillati</taxon>
        <taxon>Actinomycetota</taxon>
        <taxon>Actinomycetes</taxon>
        <taxon>Kitasatosporales</taxon>
        <taxon>Streptomycetaceae</taxon>
        <taxon>Streptomyces</taxon>
    </lineage>
</organism>
<evidence type="ECO:0000313" key="1">
    <source>
        <dbReference type="EMBL" id="NVK78882.1"/>
    </source>
</evidence>
<dbReference type="RefSeq" id="WP_171081415.1">
    <property type="nucleotide sequence ID" value="NZ_BNBU01000006.1"/>
</dbReference>
<keyword evidence="2" id="KW-1185">Reference proteome</keyword>
<gene>
    <name evidence="1" type="ORF">HG542_14550</name>
</gene>
<dbReference type="InterPro" id="IPR040871">
    <property type="entry name" value="HopA1"/>
</dbReference>